<dbReference type="Pfam" id="PF09906">
    <property type="entry name" value="DUF2135"/>
    <property type="match status" value="1"/>
</dbReference>
<dbReference type="SUPFAM" id="SSF56935">
    <property type="entry name" value="Porins"/>
    <property type="match status" value="1"/>
</dbReference>
<evidence type="ECO:0000256" key="1">
    <source>
        <dbReference type="SAM" id="Phobius"/>
    </source>
</evidence>
<dbReference type="InterPro" id="IPR037066">
    <property type="entry name" value="Plug_dom_sf"/>
</dbReference>
<dbReference type="InterPro" id="IPR008969">
    <property type="entry name" value="CarboxyPept-like_regulatory"/>
</dbReference>
<name>A0ABU7IVZ4_9FLAO</name>
<organism evidence="3 4">
    <name type="scientific">Maribacter cobaltidurans</name>
    <dbReference type="NCBI Taxonomy" id="1178778"/>
    <lineage>
        <taxon>Bacteria</taxon>
        <taxon>Pseudomonadati</taxon>
        <taxon>Bacteroidota</taxon>
        <taxon>Flavobacteriia</taxon>
        <taxon>Flavobacteriales</taxon>
        <taxon>Flavobacteriaceae</taxon>
        <taxon>Maribacter</taxon>
    </lineage>
</organism>
<keyword evidence="1" id="KW-1133">Transmembrane helix</keyword>
<accession>A0ABU7IVZ4</accession>
<dbReference type="RefSeq" id="WP_272651807.1">
    <property type="nucleotide sequence ID" value="NZ_JAZDDG010000006.1"/>
</dbReference>
<sequence>MGPKFEIDRNLWAWTWLVLMFHGVIIGQTVIKGTVADADTGLPLPYVNIGFIERGLGTVSEEDGTFNFSFDSNLLTDRDTLKISYVAYKEYKIPFSEVVKNSKFFEIKLEPDILSLNEVVLTGDKRRRRNKTEKMVGYSYVGQLKNGSWEGDGALGGELITKINVSKNKRQLNAFYFYVLENKSDSLLVRVNIYDGKTKLPKRRLMNKNIVYTIKTKVGKVGIDLKPYDIVVQDDFSIGIELLKVYGDQLGLIVAGDDTPGVSYRRYASQGEWKRYPKDALTYFVSTTLLEDSDEPEDVVLQEENLLTHYTNEQLLQSMGRNIGVVSGFVFMEGERVQGVQVQNLSSNEVTTTDESGRYTMRAKIGDELTFSYTSMQSEHRTVLETTFAINVALEKEAIALDETVVTAQKKNKRTQKELFEQYNEDPGIIKTSFGIFDKNTSGVSMKILDESEITSGATTLGNLLRGKVSGLSMLSFDNSTDGSTQIFLRQNGTSNPIPAVYEIDGIIASGYPDFLDVTQIKRIAILSGLSAVAKYGSVGAGGVIIINTNLGNFSPSNNTSAKSIGAIQKAENIKAITEEEARRNWPDFLQELYRSKEPDEAKTIYDSYESKYGTNPNFNIDAVNYFLEYWPQDTFTKDLVSIALDRLNNDFNYKKALAFLMDKYDNQNQSVQLYKQLLLFKSNSAESYRDLANAYVMNGQKETGKNLYARYFNLLKEGYFSEQPEALQQVINTEVKVLLEIKENQADDPLTDLLYKDENKTRILLEWNDDSAEIDFQFIDPNNTLSSWSNTNDGKLGESLVSKGYTSKDFFIYGNDGPWKINANYLGNKSGLATYLKITISTNYGTVEQKDNIQIFRMDIEDVNRKLLQVL</sequence>
<dbReference type="SUPFAM" id="SSF49464">
    <property type="entry name" value="Carboxypeptidase regulatory domain-like"/>
    <property type="match status" value="2"/>
</dbReference>
<protein>
    <submittedName>
        <fullName evidence="3">Carboxypeptidase-like regulatory domain-containing protein</fullName>
    </submittedName>
</protein>
<dbReference type="InterPro" id="IPR019220">
    <property type="entry name" value="DUF2135"/>
</dbReference>
<comment type="caution">
    <text evidence="3">The sequence shown here is derived from an EMBL/GenBank/DDBJ whole genome shotgun (WGS) entry which is preliminary data.</text>
</comment>
<evidence type="ECO:0000313" key="3">
    <source>
        <dbReference type="EMBL" id="MEE1977117.1"/>
    </source>
</evidence>
<dbReference type="Proteomes" id="UP001356308">
    <property type="component" value="Unassembled WGS sequence"/>
</dbReference>
<dbReference type="Gene3D" id="2.170.130.10">
    <property type="entry name" value="TonB-dependent receptor, plug domain"/>
    <property type="match status" value="1"/>
</dbReference>
<feature type="transmembrane region" description="Helical" evidence="1">
    <location>
        <begin position="12"/>
        <end position="31"/>
    </location>
</feature>
<keyword evidence="1" id="KW-0472">Membrane</keyword>
<dbReference type="Pfam" id="PF13715">
    <property type="entry name" value="CarbopepD_reg_2"/>
    <property type="match status" value="1"/>
</dbReference>
<evidence type="ECO:0000313" key="4">
    <source>
        <dbReference type="Proteomes" id="UP001356308"/>
    </source>
</evidence>
<gene>
    <name evidence="3" type="ORF">V1I91_13605</name>
</gene>
<reference evidence="3 4" key="1">
    <citation type="submission" date="2024-01" db="EMBL/GenBank/DDBJ databases">
        <title>Maribacter spp. originated from different algae showed divergent polysaccharides utilization ability.</title>
        <authorList>
            <person name="Wang H."/>
            <person name="Wu Y."/>
        </authorList>
    </citation>
    <scope>NUCLEOTIDE SEQUENCE [LARGE SCALE GENOMIC DNA]</scope>
    <source>
        <strain evidence="3 4">PR1</strain>
    </source>
</reference>
<keyword evidence="4" id="KW-1185">Reference proteome</keyword>
<proteinExistence type="predicted"/>
<feature type="domain" description="DUF2135" evidence="2">
    <location>
        <begin position="817"/>
        <end position="859"/>
    </location>
</feature>
<keyword evidence="1" id="KW-0812">Transmembrane</keyword>
<evidence type="ECO:0000259" key="2">
    <source>
        <dbReference type="Pfam" id="PF09906"/>
    </source>
</evidence>
<dbReference type="EMBL" id="JAZDDG010000006">
    <property type="protein sequence ID" value="MEE1977117.1"/>
    <property type="molecule type" value="Genomic_DNA"/>
</dbReference>